<sequence length="280" mass="33558">MLLLKRIGYVLNDYWIEIQDPRTANMALVNLQPSSIGLLLFAYYYFVTKAGPEIMKNRKPFELRREMFVYNATMVILNAFFFYHSISYCEYFRVFLNFNYPDRSDTSNEIVLAIKLGWWYWMSKFVDWIDTIFYVLRKKTNHINFLHLYHHISVPLFGYLILKINPLVPAAHLFIIINTLIHCFMYAYYALAALGPNIRRYLWWKKYVTIMQLAQFLIGCVYGLIVFVNQTGYPPIWLAIGLSQPPFFFYMFFRFYQRTYHKKNVSEFQNSNLSSCIKTE</sequence>
<keyword evidence="3 10" id="KW-0808">Transferase</keyword>
<evidence type="ECO:0000256" key="3">
    <source>
        <dbReference type="ARBA" id="ARBA00022679"/>
    </source>
</evidence>
<reference evidence="12 15" key="1">
    <citation type="journal article" date="2015" name="Parasit. Vectors">
        <title>Draft genome of the scabies mite.</title>
        <authorList>
            <person name="Rider S.D.Jr."/>
            <person name="Morgan M.S."/>
            <person name="Arlian L.G."/>
        </authorList>
    </citation>
    <scope>NUCLEOTIDE SEQUENCE [LARGE SCALE GENOMIC DNA]</scope>
    <source>
        <strain evidence="12">Arlian Lab</strain>
    </source>
</reference>
<reference evidence="11" key="3">
    <citation type="submission" date="2020-01" db="EMBL/GenBank/DDBJ databases">
        <authorList>
            <person name="Korhonen P.K.K."/>
            <person name="Guangxu M.G."/>
            <person name="Wang T.W."/>
            <person name="Stroehlein A.J.S."/>
            <person name="Young N.D."/>
            <person name="Ang C.-S.A."/>
            <person name="Fernando D.W.F."/>
            <person name="Lu H.L."/>
            <person name="Taylor S.T."/>
            <person name="Ehtesham M.E.M."/>
            <person name="Najaraj S.H.N."/>
            <person name="Harsha G.H.G."/>
            <person name="Madugundu A.M."/>
            <person name="Renuse S.R."/>
            <person name="Holt D.H."/>
            <person name="Pandey A.P."/>
            <person name="Papenfuss A.P."/>
            <person name="Gasser R.B.G."/>
            <person name="Fischer K.F."/>
        </authorList>
    </citation>
    <scope>NUCLEOTIDE SEQUENCE</scope>
    <source>
        <strain evidence="11">SSS_KF_BRIS2020</strain>
    </source>
</reference>
<keyword evidence="7 10" id="KW-0443">Lipid metabolism</keyword>
<dbReference type="Proteomes" id="UP000616769">
    <property type="component" value="Unassembled WGS sequence"/>
</dbReference>
<feature type="transmembrane region" description="Helical" evidence="10">
    <location>
        <begin position="207"/>
        <end position="228"/>
    </location>
</feature>
<keyword evidence="8 10" id="KW-0472">Membrane</keyword>
<dbReference type="Pfam" id="PF01151">
    <property type="entry name" value="ELO"/>
    <property type="match status" value="1"/>
</dbReference>
<dbReference type="Proteomes" id="UP000070412">
    <property type="component" value="Unassembled WGS sequence"/>
</dbReference>
<comment type="catalytic activity">
    <reaction evidence="10">
        <text>a very-long-chain acyl-CoA + malonyl-CoA + H(+) = a very-long-chain 3-oxoacyl-CoA + CO2 + CoA</text>
        <dbReference type="Rhea" id="RHEA:32727"/>
        <dbReference type="ChEBI" id="CHEBI:15378"/>
        <dbReference type="ChEBI" id="CHEBI:16526"/>
        <dbReference type="ChEBI" id="CHEBI:57287"/>
        <dbReference type="ChEBI" id="CHEBI:57384"/>
        <dbReference type="ChEBI" id="CHEBI:90725"/>
        <dbReference type="ChEBI" id="CHEBI:90736"/>
        <dbReference type="EC" id="2.3.1.199"/>
    </reaction>
</comment>
<dbReference type="VEuPathDB" id="VectorBase:SSCA003051"/>
<evidence type="ECO:0000256" key="10">
    <source>
        <dbReference type="RuleBase" id="RU361115"/>
    </source>
</evidence>
<dbReference type="AlphaFoldDB" id="A0A132AAC6"/>
<evidence type="ECO:0000256" key="7">
    <source>
        <dbReference type="ARBA" id="ARBA00023098"/>
    </source>
</evidence>
<evidence type="ECO:0000313" key="13">
    <source>
        <dbReference type="EnsemblMetazoa" id="KAF7495476.1"/>
    </source>
</evidence>
<dbReference type="EMBL" id="WVUK01000048">
    <property type="protein sequence ID" value="KAF7495476.1"/>
    <property type="molecule type" value="Genomic_DNA"/>
</dbReference>
<feature type="transmembrane region" description="Helical" evidence="10">
    <location>
        <begin position="68"/>
        <end position="86"/>
    </location>
</feature>
<evidence type="ECO:0000313" key="12">
    <source>
        <dbReference type="EMBL" id="KPM07430.1"/>
    </source>
</evidence>
<dbReference type="GO" id="GO:0019367">
    <property type="term" value="P:fatty acid elongation, saturated fatty acid"/>
    <property type="evidence" value="ECO:0007669"/>
    <property type="project" value="TreeGrafter"/>
</dbReference>
<name>A0A132AAC6_SARSC</name>
<feature type="transmembrane region" description="Helical" evidence="10">
    <location>
        <begin position="170"/>
        <end position="195"/>
    </location>
</feature>
<protein>
    <recommendedName>
        <fullName evidence="10">Elongation of very long chain fatty acids protein</fullName>
        <ecNumber evidence="10">2.3.1.199</ecNumber>
    </recommendedName>
    <alternativeName>
        <fullName evidence="10">Very-long-chain 3-oxoacyl-CoA synthase</fullName>
    </alternativeName>
</protein>
<accession>A0A132AAC6</accession>
<evidence type="ECO:0000256" key="4">
    <source>
        <dbReference type="ARBA" id="ARBA00022692"/>
    </source>
</evidence>
<feature type="transmembrane region" description="Helical" evidence="10">
    <location>
        <begin position="118"/>
        <end position="136"/>
    </location>
</feature>
<evidence type="ECO:0000256" key="1">
    <source>
        <dbReference type="ARBA" id="ARBA00004141"/>
    </source>
</evidence>
<evidence type="ECO:0000256" key="5">
    <source>
        <dbReference type="ARBA" id="ARBA00022832"/>
    </source>
</evidence>
<dbReference type="OrthoDB" id="434092at2759"/>
<gene>
    <name evidence="11" type="primary">SSS_78g</name>
    <name evidence="12" type="ORF">QR98_0059240</name>
    <name evidence="11" type="ORF">SSS_78</name>
</gene>
<dbReference type="PANTHER" id="PTHR11157:SF69">
    <property type="entry name" value="ELONGATION OF VERY LONG CHAIN FATTY ACIDS PROTEIN 7"/>
    <property type="match status" value="1"/>
</dbReference>
<dbReference type="OMA" id="WWYWMSK"/>
<dbReference type="InterPro" id="IPR002076">
    <property type="entry name" value="ELO_fam"/>
</dbReference>
<evidence type="ECO:0000313" key="15">
    <source>
        <dbReference type="Proteomes" id="UP000616769"/>
    </source>
</evidence>
<keyword evidence="2 10" id="KW-0444">Lipid biosynthesis</keyword>
<comment type="similarity">
    <text evidence="10">Belongs to the ELO family.</text>
</comment>
<keyword evidence="6 10" id="KW-1133">Transmembrane helix</keyword>
<keyword evidence="14" id="KW-1185">Reference proteome</keyword>
<evidence type="ECO:0000256" key="9">
    <source>
        <dbReference type="ARBA" id="ARBA00023160"/>
    </source>
</evidence>
<dbReference type="EnsemblMetazoa" id="SSS_78s_mrna">
    <property type="protein sequence ID" value="KAF7495476.1"/>
    <property type="gene ID" value="SSS_78"/>
</dbReference>
<feature type="transmembrane region" description="Helical" evidence="10">
    <location>
        <begin position="234"/>
        <end position="253"/>
    </location>
</feature>
<feature type="transmembrane region" description="Helical" evidence="10">
    <location>
        <begin position="27"/>
        <end position="47"/>
    </location>
</feature>
<comment type="subcellular location">
    <subcellularLocation>
        <location evidence="1">Membrane</location>
        <topology evidence="1">Multi-pass membrane protein</topology>
    </subcellularLocation>
</comment>
<dbReference type="GO" id="GO:0005789">
    <property type="term" value="C:endoplasmic reticulum membrane"/>
    <property type="evidence" value="ECO:0007669"/>
    <property type="project" value="TreeGrafter"/>
</dbReference>
<dbReference type="GO" id="GO:0042761">
    <property type="term" value="P:very long-chain fatty acid biosynthetic process"/>
    <property type="evidence" value="ECO:0007669"/>
    <property type="project" value="TreeGrafter"/>
</dbReference>
<evidence type="ECO:0000256" key="6">
    <source>
        <dbReference type="ARBA" id="ARBA00022989"/>
    </source>
</evidence>
<organism evidence="12 15">
    <name type="scientific">Sarcoptes scabiei</name>
    <name type="common">Itch mite</name>
    <name type="synonym">Acarus scabiei</name>
    <dbReference type="NCBI Taxonomy" id="52283"/>
    <lineage>
        <taxon>Eukaryota</taxon>
        <taxon>Metazoa</taxon>
        <taxon>Ecdysozoa</taxon>
        <taxon>Arthropoda</taxon>
        <taxon>Chelicerata</taxon>
        <taxon>Arachnida</taxon>
        <taxon>Acari</taxon>
        <taxon>Acariformes</taxon>
        <taxon>Sarcoptiformes</taxon>
        <taxon>Astigmata</taxon>
        <taxon>Psoroptidia</taxon>
        <taxon>Sarcoptoidea</taxon>
        <taxon>Sarcoptidae</taxon>
        <taxon>Sarcoptinae</taxon>
        <taxon>Sarcoptes</taxon>
    </lineage>
</organism>
<dbReference type="EC" id="2.3.1.199" evidence="10"/>
<evidence type="ECO:0000313" key="14">
    <source>
        <dbReference type="Proteomes" id="UP000070412"/>
    </source>
</evidence>
<feature type="transmembrane region" description="Helical" evidence="10">
    <location>
        <begin position="148"/>
        <end position="164"/>
    </location>
</feature>
<keyword evidence="5 10" id="KW-0276">Fatty acid metabolism</keyword>
<dbReference type="EMBL" id="JXLN01011567">
    <property type="protein sequence ID" value="KPM07430.1"/>
    <property type="molecule type" value="Genomic_DNA"/>
</dbReference>
<keyword evidence="4 10" id="KW-0812">Transmembrane</keyword>
<dbReference type="PANTHER" id="PTHR11157">
    <property type="entry name" value="FATTY ACID ACYL TRANSFERASE-RELATED"/>
    <property type="match status" value="1"/>
</dbReference>
<dbReference type="GO" id="GO:0034625">
    <property type="term" value="P:fatty acid elongation, monounsaturated fatty acid"/>
    <property type="evidence" value="ECO:0007669"/>
    <property type="project" value="TreeGrafter"/>
</dbReference>
<proteinExistence type="inferred from homology"/>
<evidence type="ECO:0000313" key="11">
    <source>
        <dbReference type="EMBL" id="KAF7495476.1"/>
    </source>
</evidence>
<reference evidence="14" key="2">
    <citation type="journal article" date="2020" name="PLoS Negl. Trop. Dis.">
        <title>High-quality nuclear genome for Sarcoptes scabiei-A critical resource for a neglected parasite.</title>
        <authorList>
            <person name="Korhonen P.K."/>
            <person name="Gasser R.B."/>
            <person name="Ma G."/>
            <person name="Wang T."/>
            <person name="Stroehlein A.J."/>
            <person name="Young N.D."/>
            <person name="Ang C.S."/>
            <person name="Fernando D.D."/>
            <person name="Lu H.C."/>
            <person name="Taylor S."/>
            <person name="Reynolds S.L."/>
            <person name="Mofiz E."/>
            <person name="Najaraj S.H."/>
            <person name="Gowda H."/>
            <person name="Madugundu A."/>
            <person name="Renuse S."/>
            <person name="Holt D."/>
            <person name="Pandey A."/>
            <person name="Papenfuss A.T."/>
            <person name="Fischer K."/>
        </authorList>
    </citation>
    <scope>NUCLEOTIDE SEQUENCE [LARGE SCALE GENOMIC DNA]</scope>
</reference>
<dbReference type="GO" id="GO:0009922">
    <property type="term" value="F:fatty acid elongase activity"/>
    <property type="evidence" value="ECO:0007669"/>
    <property type="project" value="UniProtKB-EC"/>
</dbReference>
<keyword evidence="9 10" id="KW-0275">Fatty acid biosynthesis</keyword>
<evidence type="ECO:0000256" key="8">
    <source>
        <dbReference type="ARBA" id="ARBA00023136"/>
    </source>
</evidence>
<evidence type="ECO:0000256" key="2">
    <source>
        <dbReference type="ARBA" id="ARBA00022516"/>
    </source>
</evidence>
<reference evidence="13" key="4">
    <citation type="submission" date="2022-06" db="UniProtKB">
        <authorList>
            <consortium name="EnsemblMetazoa"/>
        </authorList>
    </citation>
    <scope>IDENTIFICATION</scope>
</reference>
<dbReference type="GO" id="GO:0030148">
    <property type="term" value="P:sphingolipid biosynthetic process"/>
    <property type="evidence" value="ECO:0007669"/>
    <property type="project" value="TreeGrafter"/>
</dbReference>
<dbReference type="GO" id="GO:0034626">
    <property type="term" value="P:fatty acid elongation, polyunsaturated fatty acid"/>
    <property type="evidence" value="ECO:0007669"/>
    <property type="project" value="TreeGrafter"/>
</dbReference>